<evidence type="ECO:0000313" key="3">
    <source>
        <dbReference type="Proteomes" id="UP000830375"/>
    </source>
</evidence>
<accession>A0ABQ8L4C8</accession>
<reference evidence="2 3" key="1">
    <citation type="submission" date="2022-01" db="EMBL/GenBank/DDBJ databases">
        <title>A high-quality chromosome-level genome assembly of rohu carp, Labeo rohita.</title>
        <authorList>
            <person name="Arick M.A. II"/>
            <person name="Hsu C.-Y."/>
            <person name="Magbanua Z."/>
            <person name="Pechanova O."/>
            <person name="Grover C."/>
            <person name="Miller E."/>
            <person name="Thrash A."/>
            <person name="Ezzel L."/>
            <person name="Alam S."/>
            <person name="Benzie J."/>
            <person name="Hamilton M."/>
            <person name="Karsi A."/>
            <person name="Lawrence M.L."/>
            <person name="Peterson D.G."/>
        </authorList>
    </citation>
    <scope>NUCLEOTIDE SEQUENCE [LARGE SCALE GENOMIC DNA]</scope>
    <source>
        <strain evidence="3">BAU-BD-2019</strain>
        <tissue evidence="2">Blood</tissue>
    </source>
</reference>
<organism evidence="2 3">
    <name type="scientific">Labeo rohita</name>
    <name type="common">Indian major carp</name>
    <name type="synonym">Cyprinus rohita</name>
    <dbReference type="NCBI Taxonomy" id="84645"/>
    <lineage>
        <taxon>Eukaryota</taxon>
        <taxon>Metazoa</taxon>
        <taxon>Chordata</taxon>
        <taxon>Craniata</taxon>
        <taxon>Vertebrata</taxon>
        <taxon>Euteleostomi</taxon>
        <taxon>Actinopterygii</taxon>
        <taxon>Neopterygii</taxon>
        <taxon>Teleostei</taxon>
        <taxon>Ostariophysi</taxon>
        <taxon>Cypriniformes</taxon>
        <taxon>Cyprinidae</taxon>
        <taxon>Labeoninae</taxon>
        <taxon>Labeonini</taxon>
        <taxon>Labeo</taxon>
    </lineage>
</organism>
<dbReference type="Proteomes" id="UP000830375">
    <property type="component" value="Unassembled WGS sequence"/>
</dbReference>
<gene>
    <name evidence="2" type="ORF">H4Q32_025402</name>
</gene>
<name>A0ABQ8L4C8_LABRO</name>
<sequence length="439" mass="50048">MALFRNIFRQLFEHFALFLRRRETPQMAQPGGSRETSRGAADERHSLKNLMEEESEHREAEEKKKKRKLKEGKTTEPDPLVEFSSEIFLLKANIEAKLPMLPSVAEHFVLPATRFKPLPPVTKPPMHPQKPAAVPEEMTLPGTPLQVDPPNVSEHFALPATRFKPFPPVTKLLMHPQKPVPAPEEVTLPGAPLQVDPPKPLVVPPHPTPAPDELSPKRLVVPLSPTPAPDEVVALQCSSDEVCPPSLLKPQPATSSLFEPPPQLMLIDIEDEENEYVQYTGKTIRVCDLLKSERPRLLEAEINSRMPAWVESDSEVLEEVWASEVVEVLGFEEEKLDEASQKKETDEHMMKLFCVTSIEGPKNETQHHVNVQKEPKSKRKVPLVLFIWAEEKAKKKEEKKILKGNERRDKQFLLEHYRNDPKLKHLLINKHNRYYCSSV</sequence>
<feature type="compositionally biased region" description="Basic and acidic residues" evidence="1">
    <location>
        <begin position="35"/>
        <end position="46"/>
    </location>
</feature>
<evidence type="ECO:0000313" key="2">
    <source>
        <dbReference type="EMBL" id="KAI2645591.1"/>
    </source>
</evidence>
<protein>
    <submittedName>
        <fullName evidence="2">Filamentous hemagglutinin</fullName>
    </submittedName>
</protein>
<keyword evidence="3" id="KW-1185">Reference proteome</keyword>
<evidence type="ECO:0000256" key="1">
    <source>
        <dbReference type="SAM" id="MobiDB-lite"/>
    </source>
</evidence>
<comment type="caution">
    <text evidence="2">The sequence shown here is derived from an EMBL/GenBank/DDBJ whole genome shotgun (WGS) entry which is preliminary data.</text>
</comment>
<proteinExistence type="predicted"/>
<feature type="region of interest" description="Disordered" evidence="1">
    <location>
        <begin position="25"/>
        <end position="77"/>
    </location>
</feature>
<dbReference type="EMBL" id="JACTAM010002187">
    <property type="protein sequence ID" value="KAI2645591.1"/>
    <property type="molecule type" value="Genomic_DNA"/>
</dbReference>